<proteinExistence type="predicted"/>
<feature type="region of interest" description="Disordered" evidence="1">
    <location>
        <begin position="31"/>
        <end position="60"/>
    </location>
</feature>
<sequence>MRDAGYCIDHEDLRWRAGGRDHPRRHLRNERREIGSRTLTLGNKGSPARANEYGDTRQPDPLSIRQPEWAAGPLRWPGKSHWGTGGAAVAAVRARPPARCSAGDRAGCGHTSASCGATAIGRPLQALLTIVPLAARHGRSRRLGHACSGGGREGGQGRRSRCTVTNMICLELRSTDLYWSLD</sequence>
<evidence type="ECO:0000313" key="3">
    <source>
        <dbReference type="Proteomes" id="UP000006281"/>
    </source>
</evidence>
<dbReference type="EMBL" id="HE804045">
    <property type="protein sequence ID" value="CCH29480.1"/>
    <property type="molecule type" value="Genomic_DNA"/>
</dbReference>
<protein>
    <submittedName>
        <fullName evidence="2">Uncharacterized protein</fullName>
    </submittedName>
</protein>
<dbReference type="HOGENOM" id="CLU_1480997_0_0_11"/>
<accession>K0JQ94</accession>
<dbReference type="KEGG" id="sesp:BN6_21580"/>
<keyword evidence="3" id="KW-1185">Reference proteome</keyword>
<evidence type="ECO:0000256" key="1">
    <source>
        <dbReference type="SAM" id="MobiDB-lite"/>
    </source>
</evidence>
<gene>
    <name evidence="2" type="ordered locus">BN6_21580</name>
</gene>
<reference evidence="2 3" key="1">
    <citation type="journal article" date="2012" name="BMC Genomics">
        <title>Complete genome sequence of Saccharothrix espanaensis DSM 44229T and comparison to the other completely sequenced Pseudonocardiaceae.</title>
        <authorList>
            <person name="Strobel T."/>
            <person name="Al-Dilaimi A."/>
            <person name="Blom J."/>
            <person name="Gessner A."/>
            <person name="Kalinowski J."/>
            <person name="Luzhetska M."/>
            <person name="Puhler A."/>
            <person name="Szczepanowski R."/>
            <person name="Bechthold A."/>
            <person name="Ruckert C."/>
        </authorList>
    </citation>
    <scope>NUCLEOTIDE SEQUENCE [LARGE SCALE GENOMIC DNA]</scope>
    <source>
        <strain evidence="3">ATCC 51144 / DSM 44229 / JCM 9112 / NBRC 15066 / NRRL 15764</strain>
    </source>
</reference>
<dbReference type="Proteomes" id="UP000006281">
    <property type="component" value="Chromosome"/>
</dbReference>
<dbReference type="AlphaFoldDB" id="K0JQ94"/>
<evidence type="ECO:0000313" key="2">
    <source>
        <dbReference type="EMBL" id="CCH29480.1"/>
    </source>
</evidence>
<organism evidence="2 3">
    <name type="scientific">Saccharothrix espanaensis (strain ATCC 51144 / DSM 44229 / JCM 9112 / NBRC 15066 / NRRL 15764)</name>
    <dbReference type="NCBI Taxonomy" id="1179773"/>
    <lineage>
        <taxon>Bacteria</taxon>
        <taxon>Bacillati</taxon>
        <taxon>Actinomycetota</taxon>
        <taxon>Actinomycetes</taxon>
        <taxon>Pseudonocardiales</taxon>
        <taxon>Pseudonocardiaceae</taxon>
        <taxon>Saccharothrix</taxon>
    </lineage>
</organism>
<name>K0JQ94_SACES</name>